<protein>
    <submittedName>
        <fullName evidence="1">Uncharacterized protein</fullName>
    </submittedName>
</protein>
<organism evidence="1 2">
    <name type="scientific">Flavobacterium covae</name>
    <dbReference type="NCBI Taxonomy" id="2906076"/>
    <lineage>
        <taxon>Bacteria</taxon>
        <taxon>Pseudomonadati</taxon>
        <taxon>Bacteroidota</taxon>
        <taxon>Flavobacteriia</taxon>
        <taxon>Flavobacteriales</taxon>
        <taxon>Flavobacteriaceae</taxon>
        <taxon>Flavobacterium</taxon>
    </lineage>
</organism>
<dbReference type="RefSeq" id="WP_088467019.1">
    <property type="nucleotide sequence ID" value="NZ_CP097867.1"/>
</dbReference>
<sequence length="69" mass="7586">MSKNTGFTDNQKKANGMTDFYVKSINNESLIKGAVMKDFVKDKNVKKTGKITKIYSNGSGGYTKGNITE</sequence>
<reference evidence="1 2" key="1">
    <citation type="submission" date="2024-02" db="EMBL/GenBank/DDBJ databases">
        <title>Comparative Genomic Analysis of Flavobacterium Species Causing Columnaris Disease of Freshwater Fish in Thailand: Insights into Virulence and Resistance Mechanisms.</title>
        <authorList>
            <person name="Nguyen D."/>
            <person name="Chokmangmeepisarn P."/>
            <person name="Khianchaikhan K."/>
            <person name="Morishita M."/>
            <person name="Bunnoy A."/>
            <person name="Rodkhum C."/>
        </authorList>
    </citation>
    <scope>NUCLEOTIDE SEQUENCE [LARGE SCALE GENOMIC DNA]</scope>
    <source>
        <strain evidence="1 2">PCBSB2203</strain>
    </source>
</reference>
<evidence type="ECO:0000313" key="2">
    <source>
        <dbReference type="Proteomes" id="UP001621713"/>
    </source>
</evidence>
<comment type="caution">
    <text evidence="1">The sequence shown here is derived from an EMBL/GenBank/DDBJ whole genome shotgun (WGS) entry which is preliminary data.</text>
</comment>
<dbReference type="EMBL" id="JAZHOJ010000047">
    <property type="protein sequence ID" value="MFK7004817.1"/>
    <property type="molecule type" value="Genomic_DNA"/>
</dbReference>
<gene>
    <name evidence="1" type="ORF">V3467_13325</name>
</gene>
<evidence type="ECO:0000313" key="1">
    <source>
        <dbReference type="EMBL" id="MFK7004817.1"/>
    </source>
</evidence>
<accession>A0ABW8PJS4</accession>
<proteinExistence type="predicted"/>
<dbReference type="Proteomes" id="UP001621713">
    <property type="component" value="Unassembled WGS sequence"/>
</dbReference>
<name>A0ABW8PJS4_9FLAO</name>
<keyword evidence="2" id="KW-1185">Reference proteome</keyword>